<feature type="transmembrane region" description="Helical" evidence="1">
    <location>
        <begin position="12"/>
        <end position="31"/>
    </location>
</feature>
<gene>
    <name evidence="2" type="ORF">PROFFT_A_03940</name>
</gene>
<sequence>MLLLNFHEDTHLRRIDLGFIILMQNIGIIIISKQSKDVRFIVSFYPLICNNSLDISNVVVEYLLNHGQPLITVIL</sequence>
<evidence type="ECO:0000313" key="3">
    <source>
        <dbReference type="Proteomes" id="UP000683585"/>
    </source>
</evidence>
<accession>A0A8E4GI64</accession>
<keyword evidence="3" id="KW-1185">Reference proteome</keyword>
<dbReference type="EMBL" id="LR890047">
    <property type="protein sequence ID" value="CAD6510619.1"/>
    <property type="molecule type" value="Genomic_DNA"/>
</dbReference>
<evidence type="ECO:0000256" key="1">
    <source>
        <dbReference type="SAM" id="Phobius"/>
    </source>
</evidence>
<proteinExistence type="predicted"/>
<name>A0A8E4GI64_9ENTR</name>
<keyword evidence="1" id="KW-0472">Membrane</keyword>
<organism evidence="2 3">
    <name type="scientific">Candidatus Profftia tarda</name>
    <dbReference type="NCBI Taxonomy" id="1177216"/>
    <lineage>
        <taxon>Bacteria</taxon>
        <taxon>Pseudomonadati</taxon>
        <taxon>Pseudomonadota</taxon>
        <taxon>Gammaproteobacteria</taxon>
        <taxon>Enterobacterales</taxon>
        <taxon>Enterobacteriaceae</taxon>
        <taxon>Candidatus Profftia</taxon>
    </lineage>
</organism>
<keyword evidence="1" id="KW-0812">Transmembrane</keyword>
<protein>
    <submittedName>
        <fullName evidence="2">Uncharacterized protein</fullName>
    </submittedName>
</protein>
<reference evidence="2" key="1">
    <citation type="submission" date="2020-10" db="EMBL/GenBank/DDBJ databases">
        <authorList>
            <person name="Szabo G."/>
        </authorList>
    </citation>
    <scope>NUCLEOTIDE SEQUENCE</scope>
    <source>
        <strain evidence="2">PROFFT</strain>
    </source>
</reference>
<keyword evidence="1" id="KW-1133">Transmembrane helix</keyword>
<evidence type="ECO:0000313" key="2">
    <source>
        <dbReference type="EMBL" id="CAD6510619.1"/>
    </source>
</evidence>
<dbReference type="Proteomes" id="UP000683585">
    <property type="component" value="Chromosome"/>
</dbReference>
<dbReference type="KEGG" id="ptf:PROFFT_A_03940"/>
<dbReference type="AlphaFoldDB" id="A0A8E4GI64"/>